<dbReference type="Pfam" id="PF11372">
    <property type="entry name" value="DUF3173"/>
    <property type="match status" value="1"/>
</dbReference>
<dbReference type="EMBL" id="JAUTFT010000002">
    <property type="protein sequence ID" value="MDW8634398.1"/>
    <property type="molecule type" value="Genomic_DNA"/>
</dbReference>
<dbReference type="Proteomes" id="UP001152875">
    <property type="component" value="Unassembled WGS sequence"/>
</dbReference>
<evidence type="ECO:0000313" key="4">
    <source>
        <dbReference type="Proteomes" id="UP000548355"/>
    </source>
</evidence>
<protein>
    <submittedName>
        <fullName evidence="1">DUF3173 domain-containing protein</fullName>
    </submittedName>
    <submittedName>
        <fullName evidence="3">DUF3173 family protein</fullName>
    </submittedName>
</protein>
<sequence>MKTITHKELMKLGFAKTTARKIIRQAKNIAIQRFEVADKNSVNAVKLSKSPFDNRRLDLAPLSIVEELLGFSLVEYEEKNHD</sequence>
<dbReference type="Proteomes" id="UP000548355">
    <property type="component" value="Unassembled WGS sequence"/>
</dbReference>
<reference evidence="3 4" key="1">
    <citation type="submission" date="2020-06" db="EMBL/GenBank/DDBJ databases">
        <title>Pan-genome analysis of Streptococcus suis serotype 2 revealed genomic diversity among strains of different virulence.</title>
        <authorList>
            <person name="Guo G."/>
            <person name="Zhang W."/>
        </authorList>
    </citation>
    <scope>NUCLEOTIDE SEQUENCE [LARGE SCALE GENOMIC DNA]</scope>
    <source>
        <strain evidence="3 4">ZJ92091101</strain>
    </source>
</reference>
<proteinExistence type="predicted"/>
<dbReference type="AlphaFoldDB" id="A0A0Z7YYC6"/>
<organism evidence="3 4">
    <name type="scientific">Streptococcus suis</name>
    <dbReference type="NCBI Taxonomy" id="1307"/>
    <lineage>
        <taxon>Bacteria</taxon>
        <taxon>Bacillati</taxon>
        <taxon>Bacillota</taxon>
        <taxon>Bacilli</taxon>
        <taxon>Lactobacillales</taxon>
        <taxon>Streptococcaceae</taxon>
        <taxon>Streptococcus</taxon>
    </lineage>
</organism>
<accession>A0A0Z7YYC6</accession>
<evidence type="ECO:0000313" key="2">
    <source>
        <dbReference type="EMBL" id="MDW8634398.1"/>
    </source>
</evidence>
<reference evidence="2" key="3">
    <citation type="submission" date="2023-07" db="EMBL/GenBank/DDBJ databases">
        <title>Characterization of virulence traits, antimicrobial resistance genes carried by mobile genetic elements and competence in Streptococcus suis strains isolated in France.</title>
        <authorList>
            <person name="Dechene-Tempier M."/>
            <person name="Marois-Crehan C."/>
            <person name="De Boisseson C."/>
            <person name="Lucas P."/>
            <person name="Bougeard S."/>
            <person name="Libante V."/>
            <person name="Payot S."/>
        </authorList>
    </citation>
    <scope>NUCLEOTIDE SEQUENCE</scope>
    <source>
        <strain evidence="2">1532</strain>
    </source>
</reference>
<evidence type="ECO:0000313" key="1">
    <source>
        <dbReference type="EMBL" id="MDG4527007.1"/>
    </source>
</evidence>
<comment type="caution">
    <text evidence="3">The sequence shown here is derived from an EMBL/GenBank/DDBJ whole genome shotgun (WGS) entry which is preliminary data.</text>
</comment>
<dbReference type="InterPro" id="IPR021512">
    <property type="entry name" value="DUF3173"/>
</dbReference>
<gene>
    <name evidence="3" type="ORF">HU146_02155</name>
    <name evidence="1" type="ORF">NOL13_06250</name>
    <name evidence="2" type="ORF">Q7V77_01470</name>
</gene>
<dbReference type="RefSeq" id="WP_024377501.1">
    <property type="nucleotide sequence ID" value="NZ_BCCT01000003.1"/>
</dbReference>
<dbReference type="Proteomes" id="UP001272448">
    <property type="component" value="Unassembled WGS sequence"/>
</dbReference>
<evidence type="ECO:0000313" key="3">
    <source>
        <dbReference type="EMBL" id="NVH36066.1"/>
    </source>
</evidence>
<dbReference type="EMBL" id="JANFMP010000013">
    <property type="protein sequence ID" value="MDG4527007.1"/>
    <property type="molecule type" value="Genomic_DNA"/>
</dbReference>
<reference evidence="1" key="2">
    <citation type="submission" date="2022-07" db="EMBL/GenBank/DDBJ databases">
        <title>Whole Genome Sequencing of Streptococcus suis.</title>
        <authorList>
            <person name="Dai X."/>
            <person name="Huang J."/>
            <person name="Wang L."/>
        </authorList>
    </citation>
    <scope>NUCLEOTIDE SEQUENCE</scope>
    <source>
        <strain evidence="1">XNB2</strain>
    </source>
</reference>
<name>A0A0Z7YYC6_STRSU</name>
<dbReference type="EMBL" id="JABXEU010000005">
    <property type="protein sequence ID" value="NVH36066.1"/>
    <property type="molecule type" value="Genomic_DNA"/>
</dbReference>